<feature type="transmembrane region" description="Helical" evidence="5">
    <location>
        <begin position="251"/>
        <end position="273"/>
    </location>
</feature>
<name>A0A157SXI7_SACSO</name>
<dbReference type="PATRIC" id="fig|2287.9.peg.322"/>
<keyword evidence="3 5" id="KW-1133">Transmembrane helix</keyword>
<accession>A0A157SXI7</accession>
<dbReference type="NCBIfam" id="NF004445">
    <property type="entry name" value="PRK05777.2-3"/>
    <property type="match status" value="1"/>
</dbReference>
<dbReference type="PRINTS" id="PR01437">
    <property type="entry name" value="NUOXDRDTASE4"/>
</dbReference>
<evidence type="ECO:0000256" key="4">
    <source>
        <dbReference type="ARBA" id="ARBA00023136"/>
    </source>
</evidence>
<evidence type="ECO:0000256" key="5">
    <source>
        <dbReference type="SAM" id="Phobius"/>
    </source>
</evidence>
<feature type="transmembrane region" description="Helical" evidence="5">
    <location>
        <begin position="180"/>
        <end position="200"/>
    </location>
</feature>
<evidence type="ECO:0000256" key="3">
    <source>
        <dbReference type="ARBA" id="ARBA00022989"/>
    </source>
</evidence>
<evidence type="ECO:0000256" key="1">
    <source>
        <dbReference type="ARBA" id="ARBA00004141"/>
    </source>
</evidence>
<feature type="transmembrane region" description="Helical" evidence="5">
    <location>
        <begin position="147"/>
        <end position="168"/>
    </location>
</feature>
<dbReference type="Proteomes" id="UP000076770">
    <property type="component" value="Chromosome i"/>
</dbReference>
<dbReference type="EMBL" id="LT549890">
    <property type="protein sequence ID" value="SAI83867.1"/>
    <property type="molecule type" value="Genomic_DNA"/>
</dbReference>
<feature type="transmembrane region" description="Helical" evidence="5">
    <location>
        <begin position="456"/>
        <end position="479"/>
    </location>
</feature>
<organism evidence="7 8">
    <name type="scientific">Saccharolobus solfataricus</name>
    <name type="common">Sulfolobus solfataricus</name>
    <dbReference type="NCBI Taxonomy" id="2287"/>
    <lineage>
        <taxon>Archaea</taxon>
        <taxon>Thermoproteota</taxon>
        <taxon>Thermoprotei</taxon>
        <taxon>Sulfolobales</taxon>
        <taxon>Sulfolobaceae</taxon>
        <taxon>Saccharolobus</taxon>
    </lineage>
</organism>
<feature type="transmembrane region" description="Helical" evidence="5">
    <location>
        <begin position="24"/>
        <end position="44"/>
    </location>
</feature>
<evidence type="ECO:0000259" key="6">
    <source>
        <dbReference type="Pfam" id="PF00361"/>
    </source>
</evidence>
<keyword evidence="7" id="KW-0830">Ubiquinone</keyword>
<feature type="transmembrane region" description="Helical" evidence="5">
    <location>
        <begin position="279"/>
        <end position="299"/>
    </location>
</feature>
<feature type="transmembrane region" description="Helical" evidence="5">
    <location>
        <begin position="415"/>
        <end position="435"/>
    </location>
</feature>
<feature type="domain" description="NADH:quinone oxidoreductase/Mrp antiporter transmembrane" evidence="6">
    <location>
        <begin position="144"/>
        <end position="426"/>
    </location>
</feature>
<feature type="transmembrane region" description="Helical" evidence="5">
    <location>
        <begin position="334"/>
        <end position="360"/>
    </location>
</feature>
<keyword evidence="4 5" id="KW-0472">Membrane</keyword>
<evidence type="ECO:0000313" key="8">
    <source>
        <dbReference type="Proteomes" id="UP000076770"/>
    </source>
</evidence>
<gene>
    <name evidence="7" type="ORF">SSOP1_0313</name>
</gene>
<feature type="transmembrane region" description="Helical" evidence="5">
    <location>
        <begin position="96"/>
        <end position="113"/>
    </location>
</feature>
<feature type="transmembrane region" description="Helical" evidence="5">
    <location>
        <begin position="125"/>
        <end position="141"/>
    </location>
</feature>
<dbReference type="InterPro" id="IPR001750">
    <property type="entry name" value="ND/Mrp_TM"/>
</dbReference>
<sequence length="483" mass="53087">MGYSFTFNYSFDSIRGDWIMDPMYYLPILIPSIFILFSSISVLFIDNGLDENRFRLSVILSVVLLGVSLAFLIYSWTASVINYTLFSKSLLIDVPGYFFSITVFSIGILAILLSKDHIISWPTRSSMLSLMLLSLLGLFYMSFANNIIIVLTTWAISSAASYAIAMLRKDYKSVDAGIKYLIMGLLSSSIMIIGFASYLISTGSLLFTTSVIYPNLFFFSISFISIAFLFKIGAFPFQAWLPDVYTDADRISVAFISSVGKLIGIIPLFRVVYLSDPNMVELVIFIVISVASMLVGNITAFSRRDVAAILSFSSITQMGYILIGFAMFTVSPAIAVVGILVQSLAYGIAQVGLFGIVSHVEKVSGTSDISGLRGISSQDKPLAFAIVVLILSLLGIPPIFGFWGKLFLFESSFTYPWLTIIAVLNSAISAGYYVPIVREVFREGEFEVIKSSERNIAVVSAILSIILGIVIPIVFQILVSQID</sequence>
<keyword evidence="2 5" id="KW-0812">Transmembrane</keyword>
<protein>
    <submittedName>
        <fullName evidence="7">NADH:ubiquinone oxidoreductase subunit N</fullName>
    </submittedName>
</protein>
<comment type="subcellular location">
    <subcellularLocation>
        <location evidence="1">Membrane</location>
        <topology evidence="1">Multi-pass membrane protein</topology>
    </subcellularLocation>
</comment>
<dbReference type="PANTHER" id="PTHR22773">
    <property type="entry name" value="NADH DEHYDROGENASE"/>
    <property type="match status" value="1"/>
</dbReference>
<proteinExistence type="predicted"/>
<feature type="transmembrane region" description="Helical" evidence="5">
    <location>
        <begin position="56"/>
        <end position="76"/>
    </location>
</feature>
<feature type="transmembrane region" description="Helical" evidence="5">
    <location>
        <begin position="212"/>
        <end position="230"/>
    </location>
</feature>
<feature type="transmembrane region" description="Helical" evidence="5">
    <location>
        <begin position="306"/>
        <end position="328"/>
    </location>
</feature>
<reference evidence="8" key="1">
    <citation type="submission" date="2016-04" db="EMBL/GenBank/DDBJ databases">
        <authorList>
            <person name="Shah S.A."/>
            <person name="Garrett R.A."/>
        </authorList>
    </citation>
    <scope>NUCLEOTIDE SEQUENCE [LARGE SCALE GENOMIC DNA]</scope>
    <source>
        <strain evidence="8">ATCC 35091 / DSM 1616 / JCM 8930 / NBRC 15331 / P1</strain>
    </source>
</reference>
<evidence type="ECO:0000313" key="7">
    <source>
        <dbReference type="EMBL" id="SAI83867.1"/>
    </source>
</evidence>
<dbReference type="Pfam" id="PF00361">
    <property type="entry name" value="Proton_antipo_M"/>
    <property type="match status" value="1"/>
</dbReference>
<dbReference type="GO" id="GO:0008137">
    <property type="term" value="F:NADH dehydrogenase (ubiquinone) activity"/>
    <property type="evidence" value="ECO:0007669"/>
    <property type="project" value="InterPro"/>
</dbReference>
<dbReference type="GO" id="GO:0016020">
    <property type="term" value="C:membrane"/>
    <property type="evidence" value="ECO:0007669"/>
    <property type="project" value="UniProtKB-SubCell"/>
</dbReference>
<dbReference type="AlphaFoldDB" id="A0A157SXI7"/>
<feature type="transmembrane region" description="Helical" evidence="5">
    <location>
        <begin position="381"/>
        <end position="403"/>
    </location>
</feature>
<dbReference type="GO" id="GO:0042773">
    <property type="term" value="P:ATP synthesis coupled electron transport"/>
    <property type="evidence" value="ECO:0007669"/>
    <property type="project" value="InterPro"/>
</dbReference>
<dbReference type="InterPro" id="IPR003918">
    <property type="entry name" value="NADH_UbQ_OxRdtase"/>
</dbReference>
<evidence type="ECO:0000256" key="2">
    <source>
        <dbReference type="ARBA" id="ARBA00022692"/>
    </source>
</evidence>